<dbReference type="PANTHER" id="PTHR21131">
    <property type="entry name" value="SERINE-TYPE ENDOPEPTIDASE INHIBITOR"/>
    <property type="match status" value="1"/>
</dbReference>
<sequence>MKATLFCVVALFAILAISSTEAVPGGPVCACPRIYRPVCASNGRTYGNECEFKCAAQAARSEHLRVVRYGRCDGEDEPRLKFA</sequence>
<organism evidence="3 4">
    <name type="scientific">Ignelater luminosus</name>
    <name type="common">Cucubano</name>
    <name type="synonym">Pyrophorus luminosus</name>
    <dbReference type="NCBI Taxonomy" id="2038154"/>
    <lineage>
        <taxon>Eukaryota</taxon>
        <taxon>Metazoa</taxon>
        <taxon>Ecdysozoa</taxon>
        <taxon>Arthropoda</taxon>
        <taxon>Hexapoda</taxon>
        <taxon>Insecta</taxon>
        <taxon>Pterygota</taxon>
        <taxon>Neoptera</taxon>
        <taxon>Endopterygota</taxon>
        <taxon>Coleoptera</taxon>
        <taxon>Polyphaga</taxon>
        <taxon>Elateriformia</taxon>
        <taxon>Elateroidea</taxon>
        <taxon>Elateridae</taxon>
        <taxon>Agrypninae</taxon>
        <taxon>Pyrophorini</taxon>
        <taxon>Ignelater</taxon>
    </lineage>
</organism>
<name>A0A8K0GG51_IGNLU</name>
<reference evidence="3" key="1">
    <citation type="submission" date="2019-08" db="EMBL/GenBank/DDBJ databases">
        <title>The genome of the North American firefly Photinus pyralis.</title>
        <authorList>
            <consortium name="Photinus pyralis genome working group"/>
            <person name="Fallon T.R."/>
            <person name="Sander Lower S.E."/>
            <person name="Weng J.-K."/>
        </authorList>
    </citation>
    <scope>NUCLEOTIDE SEQUENCE</scope>
    <source>
        <strain evidence="3">TRF0915ILg1</strain>
        <tissue evidence="3">Whole body</tissue>
    </source>
</reference>
<accession>A0A8K0GG51</accession>
<dbReference type="EMBL" id="VTPC01003831">
    <property type="protein sequence ID" value="KAF2897961.1"/>
    <property type="molecule type" value="Genomic_DNA"/>
</dbReference>
<dbReference type="SUPFAM" id="SSF100895">
    <property type="entry name" value="Kazal-type serine protease inhibitors"/>
    <property type="match status" value="1"/>
</dbReference>
<comment type="caution">
    <text evidence="3">The sequence shown here is derived from an EMBL/GenBank/DDBJ whole genome shotgun (WGS) entry which is preliminary data.</text>
</comment>
<dbReference type="AlphaFoldDB" id="A0A8K0GG51"/>
<dbReference type="InterPro" id="IPR002350">
    <property type="entry name" value="Kazal_dom"/>
</dbReference>
<evidence type="ECO:0000256" key="1">
    <source>
        <dbReference type="SAM" id="SignalP"/>
    </source>
</evidence>
<gene>
    <name evidence="3" type="ORF">ILUMI_08213</name>
</gene>
<dbReference type="PROSITE" id="PS00282">
    <property type="entry name" value="KAZAL_1"/>
    <property type="match status" value="1"/>
</dbReference>
<dbReference type="CDD" id="cd00104">
    <property type="entry name" value="KAZAL_FS"/>
    <property type="match status" value="1"/>
</dbReference>
<evidence type="ECO:0000259" key="2">
    <source>
        <dbReference type="PROSITE" id="PS51465"/>
    </source>
</evidence>
<evidence type="ECO:0000313" key="4">
    <source>
        <dbReference type="Proteomes" id="UP000801492"/>
    </source>
</evidence>
<evidence type="ECO:0000313" key="3">
    <source>
        <dbReference type="EMBL" id="KAF2897961.1"/>
    </source>
</evidence>
<dbReference type="PANTHER" id="PTHR21131:SF0">
    <property type="entry name" value="GEO10195P1-RELATED"/>
    <property type="match status" value="1"/>
</dbReference>
<feature type="domain" description="Kazal-like" evidence="2">
    <location>
        <begin position="23"/>
        <end position="74"/>
    </location>
</feature>
<feature type="signal peptide" evidence="1">
    <location>
        <begin position="1"/>
        <end position="22"/>
    </location>
</feature>
<dbReference type="OrthoDB" id="126772at2759"/>
<dbReference type="Proteomes" id="UP000801492">
    <property type="component" value="Unassembled WGS sequence"/>
</dbReference>
<dbReference type="Gene3D" id="3.30.60.30">
    <property type="match status" value="1"/>
</dbReference>
<protein>
    <recommendedName>
        <fullName evidence="2">Kazal-like domain-containing protein</fullName>
    </recommendedName>
</protein>
<dbReference type="Pfam" id="PF00050">
    <property type="entry name" value="Kazal_1"/>
    <property type="match status" value="1"/>
</dbReference>
<keyword evidence="1" id="KW-0732">Signal</keyword>
<dbReference type="SMART" id="SM00280">
    <property type="entry name" value="KAZAL"/>
    <property type="match status" value="1"/>
</dbReference>
<keyword evidence="4" id="KW-1185">Reference proteome</keyword>
<feature type="chain" id="PRO_5035419659" description="Kazal-like domain-containing protein" evidence="1">
    <location>
        <begin position="23"/>
        <end position="83"/>
    </location>
</feature>
<dbReference type="InterPro" id="IPR053265">
    <property type="entry name" value="Serpin"/>
</dbReference>
<dbReference type="GO" id="GO:0005615">
    <property type="term" value="C:extracellular space"/>
    <property type="evidence" value="ECO:0007669"/>
    <property type="project" value="TreeGrafter"/>
</dbReference>
<dbReference type="PROSITE" id="PS51465">
    <property type="entry name" value="KAZAL_2"/>
    <property type="match status" value="1"/>
</dbReference>
<proteinExistence type="predicted"/>
<dbReference type="InterPro" id="IPR036058">
    <property type="entry name" value="Kazal_dom_sf"/>
</dbReference>